<sequence length="283" mass="33240">MMKEYIAKEYKYTQSKCKKFPATTYYTVFFITAGKCTCRSREKTYFCATEEIILVNPGTSVEIEYPASKTPLHFLQISFSAELLKRLSDEQTDLESCFHVVPYQVVVIQAESEISMLIKNLSKRLLTLPKETTDFGHALFQDSILSMLIVLLLRACIHVEFHTKSKTRSRLALDDIFIFIKHHLYEEISLERLEKEFFISKYHISREFKRQTGITVHQYIVKAKLDLCKRLLEKGYPMTEIYKICGLGNYNNLFRAFKREFGITPGEYVRQFQERQKTKSDVH</sequence>
<evidence type="ECO:0000313" key="14">
    <source>
        <dbReference type="Proteomes" id="UP000234849"/>
    </source>
</evidence>
<dbReference type="Proteomes" id="UP000285610">
    <property type="component" value="Unassembled WGS sequence"/>
</dbReference>
<keyword evidence="3" id="KW-0804">Transcription</keyword>
<name>A0A2N5NKV2_MEDGN</name>
<reference evidence="16 17" key="2">
    <citation type="submission" date="2018-08" db="EMBL/GenBank/DDBJ databases">
        <title>A genome reference for cultivated species of the human gut microbiota.</title>
        <authorList>
            <person name="Zou Y."/>
            <person name="Xue W."/>
            <person name="Luo G."/>
        </authorList>
    </citation>
    <scope>NUCLEOTIDE SEQUENCE [LARGE SCALE GENOMIC DNA]</scope>
    <source>
        <strain evidence="13 20">AF33-12</strain>
        <strain evidence="12 18">AM12-54</strain>
        <strain evidence="11 17">AM21-18</strain>
        <strain evidence="10 19">AM32-6</strain>
        <strain evidence="9 16">TF01-20-2</strain>
    </source>
</reference>
<proteinExistence type="predicted"/>
<dbReference type="Pfam" id="PF02311">
    <property type="entry name" value="AraC_binding"/>
    <property type="match status" value="1"/>
</dbReference>
<dbReference type="Proteomes" id="UP000260808">
    <property type="component" value="Unassembled WGS sequence"/>
</dbReference>
<dbReference type="EMBL" id="QSSX01000034">
    <property type="protein sequence ID" value="RGM21118.1"/>
    <property type="molecule type" value="Genomic_DNA"/>
</dbReference>
<dbReference type="Gene3D" id="1.10.10.60">
    <property type="entry name" value="Homeodomain-like"/>
    <property type="match status" value="2"/>
</dbReference>
<organism evidence="7 14">
    <name type="scientific">Mediterraneibacter gnavus</name>
    <name type="common">Ruminococcus gnavus</name>
    <dbReference type="NCBI Taxonomy" id="33038"/>
    <lineage>
        <taxon>Bacteria</taxon>
        <taxon>Bacillati</taxon>
        <taxon>Bacillota</taxon>
        <taxon>Clostridia</taxon>
        <taxon>Lachnospirales</taxon>
        <taxon>Lachnospiraceae</taxon>
        <taxon>Mediterraneibacter</taxon>
    </lineage>
</organism>
<protein>
    <submittedName>
        <fullName evidence="7">AraC family transcriptional regulator</fullName>
    </submittedName>
</protein>
<evidence type="ECO:0000313" key="9">
    <source>
        <dbReference type="EMBL" id="RGM21118.1"/>
    </source>
</evidence>
<dbReference type="PANTHER" id="PTHR46796">
    <property type="entry name" value="HTH-TYPE TRANSCRIPTIONAL ACTIVATOR RHAS-RELATED"/>
    <property type="match status" value="1"/>
</dbReference>
<reference evidence="5" key="4">
    <citation type="submission" date="2020-02" db="EMBL/GenBank/DDBJ databases">
        <authorList>
            <person name="Littmann E."/>
            <person name="Sorbara M."/>
        </authorList>
    </citation>
    <scope>NUCLEOTIDE SEQUENCE</scope>
    <source>
        <strain evidence="6">MSK.11.9</strain>
        <strain evidence="5">MSK.22.53</strain>
    </source>
</reference>
<dbReference type="InterPro" id="IPR009057">
    <property type="entry name" value="Homeodomain-like_sf"/>
</dbReference>
<evidence type="ECO:0000259" key="4">
    <source>
        <dbReference type="PROSITE" id="PS01124"/>
    </source>
</evidence>
<evidence type="ECO:0000313" key="15">
    <source>
        <dbReference type="Proteomes" id="UP000235093"/>
    </source>
</evidence>
<evidence type="ECO:0000313" key="18">
    <source>
        <dbReference type="Proteomes" id="UP000283992"/>
    </source>
</evidence>
<dbReference type="EMBL" id="NIHT01000028">
    <property type="protein sequence ID" value="PLT71906.1"/>
    <property type="molecule type" value="Genomic_DNA"/>
</dbReference>
<accession>A0A2N5NKV2</accession>
<evidence type="ECO:0000313" key="10">
    <source>
        <dbReference type="EMBL" id="RHD03439.1"/>
    </source>
</evidence>
<dbReference type="SUPFAM" id="SSF46689">
    <property type="entry name" value="Homeodomain-like"/>
    <property type="match status" value="2"/>
</dbReference>
<dbReference type="InterPro" id="IPR037923">
    <property type="entry name" value="HTH-like"/>
</dbReference>
<dbReference type="EMBL" id="QRIS01000038">
    <property type="protein sequence ID" value="RHG79585.1"/>
    <property type="molecule type" value="Genomic_DNA"/>
</dbReference>
<evidence type="ECO:0000256" key="1">
    <source>
        <dbReference type="ARBA" id="ARBA00023015"/>
    </source>
</evidence>
<dbReference type="InterPro" id="IPR050204">
    <property type="entry name" value="AraC_XylS_family_regulators"/>
</dbReference>
<dbReference type="Proteomes" id="UP000283992">
    <property type="component" value="Unassembled WGS sequence"/>
</dbReference>
<dbReference type="InterPro" id="IPR018060">
    <property type="entry name" value="HTH_AraC"/>
</dbReference>
<dbReference type="InterPro" id="IPR003313">
    <property type="entry name" value="AraC-bd"/>
</dbReference>
<evidence type="ECO:0000313" key="7">
    <source>
        <dbReference type="EMBL" id="PLT56961.1"/>
    </source>
</evidence>
<dbReference type="GO" id="GO:0043565">
    <property type="term" value="F:sequence-specific DNA binding"/>
    <property type="evidence" value="ECO:0007669"/>
    <property type="project" value="InterPro"/>
</dbReference>
<reference evidence="5" key="3">
    <citation type="journal article" date="2020" name="Cell Host Microbe">
        <title>Functional and Genomic Variation between Human-Derived Isolates of Lachnospiraceae Reveals Inter- and Intra-Species Diversity.</title>
        <authorList>
            <person name="Sorbara M.T."/>
            <person name="Littmann E.R."/>
            <person name="Fontana E."/>
            <person name="Moody T.U."/>
            <person name="Kohout C.E."/>
            <person name="Gjonbalaj M."/>
            <person name="Eaton V."/>
            <person name="Seok R."/>
            <person name="Leiner I.M."/>
            <person name="Pamer E.G."/>
        </authorList>
    </citation>
    <scope>NUCLEOTIDE SEQUENCE</scope>
    <source>
        <strain evidence="6">MSK.11.9</strain>
        <strain evidence="5">MSK.22.53</strain>
    </source>
</reference>
<evidence type="ECO:0000313" key="16">
    <source>
        <dbReference type="Proteomes" id="UP000260808"/>
    </source>
</evidence>
<evidence type="ECO:0000313" key="11">
    <source>
        <dbReference type="EMBL" id="RHG79585.1"/>
    </source>
</evidence>
<evidence type="ECO:0000313" key="5">
    <source>
        <dbReference type="EMBL" id="NSI20474.1"/>
    </source>
</evidence>
<evidence type="ECO:0000313" key="17">
    <source>
        <dbReference type="Proteomes" id="UP000283981"/>
    </source>
</evidence>
<dbReference type="Proteomes" id="UP000284472">
    <property type="component" value="Unassembled WGS sequence"/>
</dbReference>
<dbReference type="EMBL" id="JAAIRY010000014">
    <property type="protein sequence ID" value="NSI65463.1"/>
    <property type="molecule type" value="Genomic_DNA"/>
</dbReference>
<evidence type="ECO:0000313" key="12">
    <source>
        <dbReference type="EMBL" id="RHJ11301.1"/>
    </source>
</evidence>
<evidence type="ECO:0000313" key="19">
    <source>
        <dbReference type="Proteomes" id="UP000284472"/>
    </source>
</evidence>
<dbReference type="GO" id="GO:0003700">
    <property type="term" value="F:DNA-binding transcription factor activity"/>
    <property type="evidence" value="ECO:0007669"/>
    <property type="project" value="InterPro"/>
</dbReference>
<dbReference type="Proteomes" id="UP000234849">
    <property type="component" value="Unassembled WGS sequence"/>
</dbReference>
<evidence type="ECO:0000313" key="6">
    <source>
        <dbReference type="EMBL" id="NSI65463.1"/>
    </source>
</evidence>
<dbReference type="SMART" id="SM00342">
    <property type="entry name" value="HTH_ARAC"/>
    <property type="match status" value="1"/>
</dbReference>
<evidence type="ECO:0000256" key="3">
    <source>
        <dbReference type="ARBA" id="ARBA00023163"/>
    </source>
</evidence>
<dbReference type="Proteomes" id="UP001296581">
    <property type="component" value="Unassembled WGS sequence"/>
</dbReference>
<dbReference type="EMBL" id="JAAIRM010000031">
    <property type="protein sequence ID" value="NSI20474.1"/>
    <property type="molecule type" value="Genomic_DNA"/>
</dbReference>
<gene>
    <name evidence="7" type="ORF">CDL18_03965</name>
    <name evidence="8" type="ORF">CDL23_14205</name>
    <name evidence="12" type="ORF">DW142_10350</name>
    <name evidence="11" type="ORF">DW243_16210</name>
    <name evidence="10" type="ORF">DW812_13940</name>
    <name evidence="13" type="ORF">DWZ50_00925</name>
    <name evidence="9" type="ORF">DXC31_12665</name>
    <name evidence="5" type="ORF">G4958_14200</name>
    <name evidence="6" type="ORF">G4981_09300</name>
</gene>
<dbReference type="Proteomes" id="UP000235093">
    <property type="component" value="Unassembled WGS sequence"/>
</dbReference>
<keyword evidence="2" id="KW-0238">DNA-binding</keyword>
<evidence type="ECO:0000256" key="2">
    <source>
        <dbReference type="ARBA" id="ARBA00023125"/>
    </source>
</evidence>
<dbReference type="Pfam" id="PF12833">
    <property type="entry name" value="HTH_18"/>
    <property type="match status" value="1"/>
</dbReference>
<evidence type="ECO:0000313" key="13">
    <source>
        <dbReference type="EMBL" id="RHM81493.1"/>
    </source>
</evidence>
<feature type="domain" description="HTH araC/xylS-type" evidence="4">
    <location>
        <begin position="174"/>
        <end position="271"/>
    </location>
</feature>
<dbReference type="PROSITE" id="PS01124">
    <property type="entry name" value="HTH_ARAC_FAMILY_2"/>
    <property type="match status" value="1"/>
</dbReference>
<reference evidence="14 15" key="1">
    <citation type="journal article" date="2017" name="Genome Med.">
        <title>A novel Ruminococcus gnavus clade enriched in inflammatory bowel disease patients.</title>
        <authorList>
            <person name="Hall A.B."/>
            <person name="Yassour M."/>
            <person name="Sauk J."/>
            <person name="Garner A."/>
            <person name="Jiang X."/>
            <person name="Arthur T."/>
            <person name="Lagoudas G.K."/>
            <person name="Vatanen T."/>
            <person name="Fornelos N."/>
            <person name="Wilson R."/>
            <person name="Bertha M."/>
            <person name="Cohen M."/>
            <person name="Garber J."/>
            <person name="Khalili H."/>
            <person name="Gevers D."/>
            <person name="Ananthakrishnan A.N."/>
            <person name="Kugathasan S."/>
            <person name="Lander E.S."/>
            <person name="Blainey P."/>
            <person name="Vlamakis H."/>
            <person name="Xavier R.J."/>
            <person name="Huttenhower C."/>
        </authorList>
    </citation>
    <scope>NUCLEOTIDE SEQUENCE [LARGE SCALE GENOMIC DNA]</scope>
    <source>
        <strain evidence="7 14">RJX1118</strain>
        <strain evidence="8 15">RJX1125</strain>
    </source>
</reference>
<keyword evidence="1" id="KW-0805">Transcription regulation</keyword>
<dbReference type="EMBL" id="NIHM01000004">
    <property type="protein sequence ID" value="PLT56961.1"/>
    <property type="molecule type" value="Genomic_DNA"/>
</dbReference>
<dbReference type="Proteomes" id="UP001296643">
    <property type="component" value="Unassembled WGS sequence"/>
</dbReference>
<dbReference type="SUPFAM" id="SSF51215">
    <property type="entry name" value="Regulatory protein AraC"/>
    <property type="match status" value="1"/>
</dbReference>
<dbReference type="EMBL" id="QRLN01000013">
    <property type="protein sequence ID" value="RHJ11301.1"/>
    <property type="molecule type" value="Genomic_DNA"/>
</dbReference>
<dbReference type="Proteomes" id="UP000283981">
    <property type="component" value="Unassembled WGS sequence"/>
</dbReference>
<dbReference type="EMBL" id="QSIR01000025">
    <property type="protein sequence ID" value="RHD03439.1"/>
    <property type="molecule type" value="Genomic_DNA"/>
</dbReference>
<comment type="caution">
    <text evidence="7">The sequence shown here is derived from an EMBL/GenBank/DDBJ whole genome shotgun (WGS) entry which is preliminary data.</text>
</comment>
<dbReference type="EMBL" id="QRQE01000002">
    <property type="protein sequence ID" value="RHM81493.1"/>
    <property type="molecule type" value="Genomic_DNA"/>
</dbReference>
<dbReference type="AlphaFoldDB" id="A0A2N5NKV2"/>
<evidence type="ECO:0000313" key="8">
    <source>
        <dbReference type="EMBL" id="PLT71906.1"/>
    </source>
</evidence>
<evidence type="ECO:0000313" key="20">
    <source>
        <dbReference type="Proteomes" id="UP000285610"/>
    </source>
</evidence>